<evidence type="ECO:0000256" key="1">
    <source>
        <dbReference type="SAM" id="SignalP"/>
    </source>
</evidence>
<comment type="caution">
    <text evidence="2">The sequence shown here is derived from an EMBL/GenBank/DDBJ whole genome shotgun (WGS) entry which is preliminary data.</text>
</comment>
<evidence type="ECO:0000313" key="2">
    <source>
        <dbReference type="EMBL" id="PQB04524.1"/>
    </source>
</evidence>
<organism evidence="2 3">
    <name type="scientific">Aureitalea marina</name>
    <dbReference type="NCBI Taxonomy" id="930804"/>
    <lineage>
        <taxon>Bacteria</taxon>
        <taxon>Pseudomonadati</taxon>
        <taxon>Bacteroidota</taxon>
        <taxon>Flavobacteriia</taxon>
        <taxon>Flavobacteriales</taxon>
        <taxon>Flavobacteriaceae</taxon>
        <taxon>Aureitalea</taxon>
    </lineage>
</organism>
<keyword evidence="3" id="KW-1185">Reference proteome</keyword>
<reference evidence="2 3" key="1">
    <citation type="submission" date="2016-11" db="EMBL/GenBank/DDBJ databases">
        <title>Trade-off between light-utilization and light-protection in marine flavobacteria.</title>
        <authorList>
            <person name="Kumagai Y."/>
        </authorList>
    </citation>
    <scope>NUCLEOTIDE SEQUENCE [LARGE SCALE GENOMIC DNA]</scope>
    <source>
        <strain evidence="2 3">NBRC 107741</strain>
    </source>
</reference>
<dbReference type="EMBL" id="MQUB01000001">
    <property type="protein sequence ID" value="PQB04524.1"/>
    <property type="molecule type" value="Genomic_DNA"/>
</dbReference>
<dbReference type="RefSeq" id="WP_104812449.1">
    <property type="nucleotide sequence ID" value="NZ_MQUB01000001.1"/>
</dbReference>
<accession>A0A2S7KPG4</accession>
<dbReference type="Proteomes" id="UP000239800">
    <property type="component" value="Unassembled WGS sequence"/>
</dbReference>
<proteinExistence type="predicted"/>
<evidence type="ECO:0008006" key="4">
    <source>
        <dbReference type="Google" id="ProtNLM"/>
    </source>
</evidence>
<dbReference type="OrthoDB" id="5496093at2"/>
<sequence>MHSFFLNCFLIMVLIIGFSACDQASSSAPYGLTDNTVLSLRDLPSEFQEYWYSGQAEVTSYELVQERYGELREGTAVTIFVTEDFNPEKQVKADGRGSENISVLKLNLTKKFITGIYPYSIMNSSFQPVQRHGHALKLTHSMQEWCGQGFAQLNNREEFEIDSYSYFESESDQAITLPKVWLESELWNLMRINPGELPQGDIDAIPSFEFLRMYHRPIKTYRAKTQMDTAQGMMRYTIRFPELKHAMSWYVNGSFPYEIIGWDEENPNGLKTRAIRKKKLKTAYWNLNQNADQVWRDSLAL</sequence>
<name>A0A2S7KPG4_9FLAO</name>
<feature type="chain" id="PRO_5015492480" description="Septum formation inhibitor Maf" evidence="1">
    <location>
        <begin position="25"/>
        <end position="301"/>
    </location>
</feature>
<protein>
    <recommendedName>
        <fullName evidence="4">Septum formation inhibitor Maf</fullName>
    </recommendedName>
</protein>
<keyword evidence="1" id="KW-0732">Signal</keyword>
<dbReference type="AlphaFoldDB" id="A0A2S7KPG4"/>
<gene>
    <name evidence="2" type="ORF">BST85_06125</name>
</gene>
<feature type="signal peptide" evidence="1">
    <location>
        <begin position="1"/>
        <end position="24"/>
    </location>
</feature>
<evidence type="ECO:0000313" key="3">
    <source>
        <dbReference type="Proteomes" id="UP000239800"/>
    </source>
</evidence>